<protein>
    <submittedName>
        <fullName evidence="1">Uncharacterized protein</fullName>
    </submittedName>
</protein>
<sequence length="57" mass="6328">MTDSMTHAKRTAPVDPPRCPTCAQIKAAYYRSVREGNREAAVSWTAEMGRHLRSAHG</sequence>
<keyword evidence="2" id="KW-1185">Reference proteome</keyword>
<gene>
    <name evidence="1" type="ORF">AB0L16_13540</name>
</gene>
<dbReference type="Proteomes" id="UP001552594">
    <property type="component" value="Unassembled WGS sequence"/>
</dbReference>
<proteinExistence type="predicted"/>
<dbReference type="EMBL" id="JBFAUK010000008">
    <property type="protein sequence ID" value="MEV5507486.1"/>
    <property type="molecule type" value="Genomic_DNA"/>
</dbReference>
<reference evidence="1 2" key="1">
    <citation type="submission" date="2024-06" db="EMBL/GenBank/DDBJ databases">
        <title>The Natural Products Discovery Center: Release of the First 8490 Sequenced Strains for Exploring Actinobacteria Biosynthetic Diversity.</title>
        <authorList>
            <person name="Kalkreuter E."/>
            <person name="Kautsar S.A."/>
            <person name="Yang D."/>
            <person name="Bader C.D."/>
            <person name="Teijaro C.N."/>
            <person name="Fluegel L."/>
            <person name="Davis C.M."/>
            <person name="Simpson J.R."/>
            <person name="Lauterbach L."/>
            <person name="Steele A.D."/>
            <person name="Gui C."/>
            <person name="Meng S."/>
            <person name="Li G."/>
            <person name="Viehrig K."/>
            <person name="Ye F."/>
            <person name="Su P."/>
            <person name="Kiefer A.F."/>
            <person name="Nichols A."/>
            <person name="Cepeda A.J."/>
            <person name="Yan W."/>
            <person name="Fan B."/>
            <person name="Jiang Y."/>
            <person name="Adhikari A."/>
            <person name="Zheng C.-J."/>
            <person name="Schuster L."/>
            <person name="Cowan T.M."/>
            <person name="Smanski M.J."/>
            <person name="Chevrette M.G."/>
            <person name="De Carvalho L.P.S."/>
            <person name="Shen B."/>
        </authorList>
    </citation>
    <scope>NUCLEOTIDE SEQUENCE [LARGE SCALE GENOMIC DNA]</scope>
    <source>
        <strain evidence="1 2">NPDC052347</strain>
    </source>
</reference>
<organism evidence="1 2">
    <name type="scientific">Streptomyces orinoci</name>
    <name type="common">Streptoverticillium orinoci</name>
    <dbReference type="NCBI Taxonomy" id="67339"/>
    <lineage>
        <taxon>Bacteria</taxon>
        <taxon>Bacillati</taxon>
        <taxon>Actinomycetota</taxon>
        <taxon>Actinomycetes</taxon>
        <taxon>Kitasatosporales</taxon>
        <taxon>Streptomycetaceae</taxon>
        <taxon>Streptomyces</taxon>
    </lineage>
</organism>
<name>A0ABV3JX78_STRON</name>
<evidence type="ECO:0000313" key="2">
    <source>
        <dbReference type="Proteomes" id="UP001552594"/>
    </source>
</evidence>
<dbReference type="RefSeq" id="WP_161968567.1">
    <property type="nucleotide sequence ID" value="NZ_JBFAUK010000008.1"/>
</dbReference>
<comment type="caution">
    <text evidence="1">The sequence shown here is derived from an EMBL/GenBank/DDBJ whole genome shotgun (WGS) entry which is preliminary data.</text>
</comment>
<accession>A0ABV3JX78</accession>
<evidence type="ECO:0000313" key="1">
    <source>
        <dbReference type="EMBL" id="MEV5507486.1"/>
    </source>
</evidence>